<comment type="similarity">
    <text evidence="1">Belongs to the ABC transporter superfamily.</text>
</comment>
<accession>A0A1M6C3T0</accession>
<dbReference type="InterPro" id="IPR027417">
    <property type="entry name" value="P-loop_NTPase"/>
</dbReference>
<evidence type="ECO:0000256" key="3">
    <source>
        <dbReference type="ARBA" id="ARBA00022741"/>
    </source>
</evidence>
<dbReference type="CDD" id="cd03214">
    <property type="entry name" value="ABC_Iron-Siderophores_B12_Hemin"/>
    <property type="match status" value="1"/>
</dbReference>
<dbReference type="PANTHER" id="PTHR42734:SF6">
    <property type="entry name" value="MOLYBDATE IMPORT ATP-BINDING PROTEIN MOLC"/>
    <property type="match status" value="1"/>
</dbReference>
<dbReference type="SMART" id="SM00382">
    <property type="entry name" value="AAA"/>
    <property type="match status" value="1"/>
</dbReference>
<keyword evidence="3" id="KW-0547">Nucleotide-binding</keyword>
<dbReference type="PANTHER" id="PTHR42734">
    <property type="entry name" value="METAL TRANSPORT SYSTEM ATP-BINDING PROTEIN TM_0124-RELATED"/>
    <property type="match status" value="1"/>
</dbReference>
<dbReference type="EMBL" id="FQZL01000005">
    <property type="protein sequence ID" value="SHI55715.1"/>
    <property type="molecule type" value="Genomic_DNA"/>
</dbReference>
<dbReference type="InterPro" id="IPR003593">
    <property type="entry name" value="AAA+_ATPase"/>
</dbReference>
<dbReference type="AlphaFoldDB" id="A0A1M6C3T0"/>
<evidence type="ECO:0000313" key="7">
    <source>
        <dbReference type="Proteomes" id="UP000184052"/>
    </source>
</evidence>
<dbReference type="GO" id="GO:0016887">
    <property type="term" value="F:ATP hydrolysis activity"/>
    <property type="evidence" value="ECO:0007669"/>
    <property type="project" value="InterPro"/>
</dbReference>
<name>A0A1M6C3T0_9FIRM</name>
<evidence type="ECO:0000313" key="6">
    <source>
        <dbReference type="EMBL" id="SHI55715.1"/>
    </source>
</evidence>
<feature type="domain" description="ABC transporter" evidence="5">
    <location>
        <begin position="3"/>
        <end position="236"/>
    </location>
</feature>
<dbReference type="InterPro" id="IPR003439">
    <property type="entry name" value="ABC_transporter-like_ATP-bd"/>
</dbReference>
<dbReference type="STRING" id="1121476.SAMN02745751_00572"/>
<evidence type="ECO:0000256" key="4">
    <source>
        <dbReference type="ARBA" id="ARBA00022840"/>
    </source>
</evidence>
<dbReference type="SUPFAM" id="SSF52540">
    <property type="entry name" value="P-loop containing nucleoside triphosphate hydrolases"/>
    <property type="match status" value="1"/>
</dbReference>
<evidence type="ECO:0000256" key="2">
    <source>
        <dbReference type="ARBA" id="ARBA00022448"/>
    </source>
</evidence>
<gene>
    <name evidence="6" type="ORF">SAMN02745751_00572</name>
</gene>
<dbReference type="InterPro" id="IPR050153">
    <property type="entry name" value="Metal_Ion_Import_ABC"/>
</dbReference>
<dbReference type="FunFam" id="3.40.50.300:FF:000134">
    <property type="entry name" value="Iron-enterobactin ABC transporter ATP-binding protein"/>
    <property type="match status" value="1"/>
</dbReference>
<dbReference type="PROSITE" id="PS00211">
    <property type="entry name" value="ABC_TRANSPORTER_1"/>
    <property type="match status" value="1"/>
</dbReference>
<dbReference type="Pfam" id="PF00005">
    <property type="entry name" value="ABC_tran"/>
    <property type="match status" value="1"/>
</dbReference>
<dbReference type="OrthoDB" id="9787851at2"/>
<evidence type="ECO:0000256" key="1">
    <source>
        <dbReference type="ARBA" id="ARBA00005417"/>
    </source>
</evidence>
<dbReference type="Gene3D" id="3.40.50.300">
    <property type="entry name" value="P-loop containing nucleotide triphosphate hydrolases"/>
    <property type="match status" value="1"/>
</dbReference>
<dbReference type="InterPro" id="IPR017871">
    <property type="entry name" value="ABC_transporter-like_CS"/>
</dbReference>
<dbReference type="GO" id="GO:0005524">
    <property type="term" value="F:ATP binding"/>
    <property type="evidence" value="ECO:0007669"/>
    <property type="project" value="UniProtKB-KW"/>
</dbReference>
<evidence type="ECO:0000259" key="5">
    <source>
        <dbReference type="PROSITE" id="PS50893"/>
    </source>
</evidence>
<dbReference type="PROSITE" id="PS50893">
    <property type="entry name" value="ABC_TRANSPORTER_2"/>
    <property type="match status" value="1"/>
</dbReference>
<protein>
    <submittedName>
        <fullName evidence="6">Iron complex transport system ATP-binding protein</fullName>
    </submittedName>
</protein>
<dbReference type="RefSeq" id="WP_073046825.1">
    <property type="nucleotide sequence ID" value="NZ_FQZL01000005.1"/>
</dbReference>
<sequence>MRMIVEGVSYAYSKSKVLKDVSFEIGKGECIAILGTNGVGKSTLLKCLNKVIKAQSGKITVGTTNLDSMSGDELAKVIGYVPQNGSFPDSTVFDAVLLGRKPYIKWDATKNDLEIAEKVIKSLSLEEYAFRKVNHMSGGEMQKVSIARALAQQPSVLLFDEPTSNLDLKNQLEVIGIIKDIVREQQISAVVTMHDLSLALRFADKFIMMKNGNIYAMGGMEIITPENILEVYGVNVSIEEYNGHKVVIPN</sequence>
<keyword evidence="4 6" id="KW-0067">ATP-binding</keyword>
<keyword evidence="2" id="KW-0813">Transport</keyword>
<dbReference type="Proteomes" id="UP000184052">
    <property type="component" value="Unassembled WGS sequence"/>
</dbReference>
<keyword evidence="7" id="KW-1185">Reference proteome</keyword>
<proteinExistence type="inferred from homology"/>
<organism evidence="6 7">
    <name type="scientific">Dethiosulfatibacter aminovorans DSM 17477</name>
    <dbReference type="NCBI Taxonomy" id="1121476"/>
    <lineage>
        <taxon>Bacteria</taxon>
        <taxon>Bacillati</taxon>
        <taxon>Bacillota</taxon>
        <taxon>Tissierellia</taxon>
        <taxon>Dethiosulfatibacter</taxon>
    </lineage>
</organism>
<reference evidence="6 7" key="1">
    <citation type="submission" date="2016-11" db="EMBL/GenBank/DDBJ databases">
        <authorList>
            <person name="Jaros S."/>
            <person name="Januszkiewicz K."/>
            <person name="Wedrychowicz H."/>
        </authorList>
    </citation>
    <scope>NUCLEOTIDE SEQUENCE [LARGE SCALE GENOMIC DNA]</scope>
    <source>
        <strain evidence="6 7">DSM 17477</strain>
    </source>
</reference>